<dbReference type="Proteomes" id="UP001165367">
    <property type="component" value="Unassembled WGS sequence"/>
</dbReference>
<organism evidence="2 3">
    <name type="scientific">Terrimonas ginsenosidimutans</name>
    <dbReference type="NCBI Taxonomy" id="2908004"/>
    <lineage>
        <taxon>Bacteria</taxon>
        <taxon>Pseudomonadati</taxon>
        <taxon>Bacteroidota</taxon>
        <taxon>Chitinophagia</taxon>
        <taxon>Chitinophagales</taxon>
        <taxon>Chitinophagaceae</taxon>
        <taxon>Terrimonas</taxon>
    </lineage>
</organism>
<protein>
    <submittedName>
        <fullName evidence="2">Uncharacterized protein</fullName>
    </submittedName>
</protein>
<feature type="compositionally biased region" description="Polar residues" evidence="1">
    <location>
        <begin position="50"/>
        <end position="83"/>
    </location>
</feature>
<accession>A0ABS9KKN6</accession>
<comment type="caution">
    <text evidence="2">The sequence shown here is derived from an EMBL/GenBank/DDBJ whole genome shotgun (WGS) entry which is preliminary data.</text>
</comment>
<gene>
    <name evidence="2" type="ORF">LZZ85_01355</name>
</gene>
<feature type="region of interest" description="Disordered" evidence="1">
    <location>
        <begin position="37"/>
        <end position="108"/>
    </location>
</feature>
<evidence type="ECO:0000313" key="2">
    <source>
        <dbReference type="EMBL" id="MCG2612898.1"/>
    </source>
</evidence>
<reference evidence="2" key="1">
    <citation type="submission" date="2022-01" db="EMBL/GenBank/DDBJ databases">
        <authorList>
            <person name="Jo J.-H."/>
            <person name="Im W.-T."/>
        </authorList>
    </citation>
    <scope>NUCLEOTIDE SEQUENCE</scope>
    <source>
        <strain evidence="2">NA20</strain>
    </source>
</reference>
<name>A0ABS9KKN6_9BACT</name>
<sequence>MEKSIFNWHDVSSIDPEIYIVELLNWLIMKRETLKQDQASQLSVKDRNQQKNQQSKIVPQTGNTPNATDTGGSMSEGNLSNSRYSRERTRLLRDKQFIMGSDSDGQAN</sequence>
<evidence type="ECO:0000256" key="1">
    <source>
        <dbReference type="SAM" id="MobiDB-lite"/>
    </source>
</evidence>
<dbReference type="EMBL" id="JAKLTR010000001">
    <property type="protein sequence ID" value="MCG2612898.1"/>
    <property type="molecule type" value="Genomic_DNA"/>
</dbReference>
<evidence type="ECO:0000313" key="3">
    <source>
        <dbReference type="Proteomes" id="UP001165367"/>
    </source>
</evidence>
<feature type="compositionally biased region" description="Basic and acidic residues" evidence="1">
    <location>
        <begin position="84"/>
        <end position="96"/>
    </location>
</feature>
<keyword evidence="3" id="KW-1185">Reference proteome</keyword>
<proteinExistence type="predicted"/>
<dbReference type="RefSeq" id="WP_237868125.1">
    <property type="nucleotide sequence ID" value="NZ_JAKLTR010000001.1"/>
</dbReference>